<dbReference type="NCBIfam" id="NF006562">
    <property type="entry name" value="PRK09065.1"/>
    <property type="match status" value="1"/>
</dbReference>
<dbReference type="InterPro" id="IPR044992">
    <property type="entry name" value="ChyE-like"/>
</dbReference>
<dbReference type="CDD" id="cd01741">
    <property type="entry name" value="GATase1_1"/>
    <property type="match status" value="1"/>
</dbReference>
<dbReference type="EMBL" id="ARXR01000005">
    <property type="protein sequence ID" value="MBF5052252.1"/>
    <property type="molecule type" value="Genomic_DNA"/>
</dbReference>
<dbReference type="Proteomes" id="UP000644441">
    <property type="component" value="Unassembled WGS sequence"/>
</dbReference>
<reference evidence="2 3" key="1">
    <citation type="submission" date="2012-09" db="EMBL/GenBank/DDBJ databases">
        <title>Genome Sequence of alkane-degrading Bacterium Alcanivorax venustensis ISO4.</title>
        <authorList>
            <person name="Lai Q."/>
            <person name="Shao Z."/>
        </authorList>
    </citation>
    <scope>NUCLEOTIDE SEQUENCE [LARGE SCALE GENOMIC DNA]</scope>
    <source>
        <strain evidence="2 3">ISO4</strain>
    </source>
</reference>
<evidence type="ECO:0000313" key="3">
    <source>
        <dbReference type="Proteomes" id="UP000644441"/>
    </source>
</evidence>
<name>A0ABS0AF98_9GAMM</name>
<gene>
    <name evidence="2" type="ORF">ISO4_00854</name>
</gene>
<dbReference type="PROSITE" id="PS51273">
    <property type="entry name" value="GATASE_TYPE_1"/>
    <property type="match status" value="1"/>
</dbReference>
<dbReference type="SUPFAM" id="SSF52317">
    <property type="entry name" value="Class I glutamine amidotransferase-like"/>
    <property type="match status" value="1"/>
</dbReference>
<dbReference type="Pfam" id="PF00117">
    <property type="entry name" value="GATase"/>
    <property type="match status" value="1"/>
</dbReference>
<accession>A0ABS0AF98</accession>
<evidence type="ECO:0000259" key="1">
    <source>
        <dbReference type="Pfam" id="PF00117"/>
    </source>
</evidence>
<protein>
    <submittedName>
        <fullName evidence="2">Glutamine amidotransferase</fullName>
    </submittedName>
</protein>
<dbReference type="Gene3D" id="3.40.50.880">
    <property type="match status" value="1"/>
</dbReference>
<evidence type="ECO:0000313" key="2">
    <source>
        <dbReference type="EMBL" id="MBF5052252.1"/>
    </source>
</evidence>
<comment type="caution">
    <text evidence="2">The sequence shown here is derived from an EMBL/GenBank/DDBJ whole genome shotgun (WGS) entry which is preliminary data.</text>
</comment>
<keyword evidence="2" id="KW-0315">Glutamine amidotransferase</keyword>
<dbReference type="InterPro" id="IPR017926">
    <property type="entry name" value="GATASE"/>
</dbReference>
<dbReference type="PANTHER" id="PTHR42695:SF5">
    <property type="entry name" value="GLUTAMINE AMIDOTRANSFERASE YLR126C-RELATED"/>
    <property type="match status" value="1"/>
</dbReference>
<dbReference type="InterPro" id="IPR029062">
    <property type="entry name" value="Class_I_gatase-like"/>
</dbReference>
<dbReference type="PANTHER" id="PTHR42695">
    <property type="entry name" value="GLUTAMINE AMIDOTRANSFERASE YLR126C-RELATED"/>
    <property type="match status" value="1"/>
</dbReference>
<keyword evidence="3" id="KW-1185">Reference proteome</keyword>
<feature type="domain" description="Glutamine amidotransferase" evidence="1">
    <location>
        <begin position="51"/>
        <end position="190"/>
    </location>
</feature>
<proteinExistence type="predicted"/>
<organism evidence="2 3">
    <name type="scientific">Alloalcanivorax venustensis ISO4</name>
    <dbReference type="NCBI Taxonomy" id="1177184"/>
    <lineage>
        <taxon>Bacteria</taxon>
        <taxon>Pseudomonadati</taxon>
        <taxon>Pseudomonadota</taxon>
        <taxon>Gammaproteobacteria</taxon>
        <taxon>Oceanospirillales</taxon>
        <taxon>Alcanivoracaceae</taxon>
        <taxon>Alloalcanivorax</taxon>
    </lineage>
</organism>
<sequence length="236" mass="25204">MILQTGSTYPALQRHYGDFPDWIRQGLGDQAPVTVVDARDGQPLPGAAGFSGVVITGSHHMVTDEAGWMRHLMHWLEATLQLAEAPPLLGICFGHQLLAHTLGGEVGDHPQGMEVGTVALRTTSAARGDPLLAAFCDQPWAQMMHRQSVLTAPAGVEVLASNGHGSCQAFRYGHGAWGCQFHPEFSADVTRAYLQAMRGQQLSDQQVDDLLPSVRECPQAGAVLAHFANQAVPAAA</sequence>